<evidence type="ECO:0000256" key="1">
    <source>
        <dbReference type="SAM" id="Phobius"/>
    </source>
</evidence>
<dbReference type="SUPFAM" id="SSF56219">
    <property type="entry name" value="DNase I-like"/>
    <property type="match status" value="1"/>
</dbReference>
<dbReference type="InterPro" id="IPR036691">
    <property type="entry name" value="Endo/exonu/phosph_ase_sf"/>
</dbReference>
<feature type="transmembrane region" description="Helical" evidence="1">
    <location>
        <begin position="52"/>
        <end position="72"/>
    </location>
</feature>
<name>A0ABQ5QRC2_9ACTN</name>
<gene>
    <name evidence="3" type="ORF">Pa4123_16800</name>
</gene>
<organism evidence="3 4">
    <name type="scientific">Phytohabitans aurantiacus</name>
    <dbReference type="NCBI Taxonomy" id="3016789"/>
    <lineage>
        <taxon>Bacteria</taxon>
        <taxon>Bacillati</taxon>
        <taxon>Actinomycetota</taxon>
        <taxon>Actinomycetes</taxon>
        <taxon>Micromonosporales</taxon>
        <taxon>Micromonosporaceae</taxon>
    </lineage>
</organism>
<keyword evidence="1" id="KW-1133">Transmembrane helix</keyword>
<proteinExistence type="predicted"/>
<dbReference type="Gene3D" id="3.60.10.10">
    <property type="entry name" value="Endonuclease/exonuclease/phosphatase"/>
    <property type="match status" value="1"/>
</dbReference>
<dbReference type="EMBL" id="BSDI01000007">
    <property type="protein sequence ID" value="GLH96406.1"/>
    <property type="molecule type" value="Genomic_DNA"/>
</dbReference>
<evidence type="ECO:0000313" key="4">
    <source>
        <dbReference type="Proteomes" id="UP001144280"/>
    </source>
</evidence>
<accession>A0ABQ5QRC2</accession>
<feature type="domain" description="Endonuclease/exonuclease/phosphatase" evidence="2">
    <location>
        <begin position="133"/>
        <end position="362"/>
    </location>
</feature>
<dbReference type="InterPro" id="IPR005135">
    <property type="entry name" value="Endo/exonuclease/phosphatase"/>
</dbReference>
<dbReference type="Proteomes" id="UP001144280">
    <property type="component" value="Unassembled WGS sequence"/>
</dbReference>
<comment type="caution">
    <text evidence="3">The sequence shown here is derived from an EMBL/GenBank/DDBJ whole genome shotgun (WGS) entry which is preliminary data.</text>
</comment>
<protein>
    <recommendedName>
        <fullName evidence="2">Endonuclease/exonuclease/phosphatase domain-containing protein</fullName>
    </recommendedName>
</protein>
<feature type="transmembrane region" description="Helical" evidence="1">
    <location>
        <begin position="21"/>
        <end position="40"/>
    </location>
</feature>
<evidence type="ECO:0000259" key="2">
    <source>
        <dbReference type="Pfam" id="PF03372"/>
    </source>
</evidence>
<keyword evidence="4" id="KW-1185">Reference proteome</keyword>
<dbReference type="Pfam" id="PF03372">
    <property type="entry name" value="Exo_endo_phos"/>
    <property type="match status" value="1"/>
</dbReference>
<keyword evidence="1" id="KW-0472">Membrane</keyword>
<reference evidence="3" key="1">
    <citation type="submission" date="2022-12" db="EMBL/GenBank/DDBJ databases">
        <title>New Phytohabitans aurantiacus sp. RD004123 nov., an actinomycete isolated from soil.</title>
        <authorList>
            <person name="Triningsih D.W."/>
            <person name="Harunari E."/>
            <person name="Igarashi Y."/>
        </authorList>
    </citation>
    <scope>NUCLEOTIDE SEQUENCE</scope>
    <source>
        <strain evidence="3">RD004123</strain>
    </source>
</reference>
<evidence type="ECO:0000313" key="3">
    <source>
        <dbReference type="EMBL" id="GLH96406.1"/>
    </source>
</evidence>
<feature type="transmembrane region" description="Helical" evidence="1">
    <location>
        <begin position="79"/>
        <end position="102"/>
    </location>
</feature>
<keyword evidence="1" id="KW-0812">Transmembrane</keyword>
<sequence length="381" mass="42989">MVIEAEAAPRSGTRRWRLRTWVVVSAAGAWLAFVVAHRGVSGRAWWWTIPELTPPLAFAVVPVALLAVAPLARPARGAVAVAAVLSLAVGWSMAGVNVTALWHRSAPIPPGAITVFAWNTWYWDQPVEQTEGPSRDTDRFYRYLRQQKADVYLLQEYLYFSDDWLPIRIDDTERLRREFPGFHVVVAGELVTLSRFPVVLERPLDLRPWLSKRWNDLPPTDSRMPDYYTAKTLRTDLLVGGRVVSFYNSHFTVPTVGLPFFEPDSEKGHDVRRANYRALAADVAGNPFPIVLAGDLNTSPAMGLLRALPDRLRDATRATGSVYPATWARFGMPLWRLDWLFTTEEVTVRRYRMVLADGLSDHRAQRLTMSISECREGNSCG</sequence>
<dbReference type="RefSeq" id="WP_281893611.1">
    <property type="nucleotide sequence ID" value="NZ_BSDI01000007.1"/>
</dbReference>